<feature type="compositionally biased region" description="Low complexity" evidence="1">
    <location>
        <begin position="103"/>
        <end position="127"/>
    </location>
</feature>
<feature type="compositionally biased region" description="Basic and acidic residues" evidence="1">
    <location>
        <begin position="38"/>
        <end position="53"/>
    </location>
</feature>
<dbReference type="OrthoDB" id="8043646at2759"/>
<feature type="compositionally biased region" description="Polar residues" evidence="1">
    <location>
        <begin position="409"/>
        <end position="421"/>
    </location>
</feature>
<name>A0A6P4J2B9_DROKI</name>
<dbReference type="OMA" id="CPRRMHS"/>
<feature type="compositionally biased region" description="Low complexity" evidence="1">
    <location>
        <begin position="1138"/>
        <end position="1158"/>
    </location>
</feature>
<feature type="compositionally biased region" description="Polar residues" evidence="1">
    <location>
        <begin position="856"/>
        <end position="872"/>
    </location>
</feature>
<feature type="compositionally biased region" description="Basic residues" evidence="1">
    <location>
        <begin position="423"/>
        <end position="440"/>
    </location>
</feature>
<feature type="compositionally biased region" description="Low complexity" evidence="1">
    <location>
        <begin position="380"/>
        <end position="400"/>
    </location>
</feature>
<dbReference type="RefSeq" id="XP_017028648.1">
    <property type="nucleotide sequence ID" value="XM_017173159.3"/>
</dbReference>
<protein>
    <submittedName>
        <fullName evidence="3">Protein PIP82 isoform X1</fullName>
    </submittedName>
</protein>
<feature type="region of interest" description="Disordered" evidence="1">
    <location>
        <begin position="38"/>
        <end position="61"/>
    </location>
</feature>
<sequence>MSHQPQQQQFLHYHHHVHHQVQSETQMDRRNSDLDLERNRAERDHQNRNRTTDRGGGGGVSMDLRNLCQRIDVDSLRAKLPSLPQLKLPKSLPKLRGRKIFRSSKSGATAGEAGATTGVAGSSKDGGQPQQLLQVAAQSQQFINRTPQRISTISSLMYEGDHEEMRQSQQQQPGTYRSAGSLDDDYYAPSNGDRASRPISPIKIPTAGGADGSPSGTGHATLTQRLQRGYRSLSELRLKHIFAKQITVRRDNIEVDRYVEQYERELKSEKRAQARRDREIAENYDIKVQTLVATRQNTFEDDEVEHEQFEKSKISHETDESGMEATPPLPTRRKPGIAATRFAKVRKPPLEMEEQMSSKEEENQQETPPPPPPQRPSSYKQQLLNKLPNLPSLPNLSQLSKSKEERSNGQENTSGSKSGLRQNIKRLRKSIKRPAKVKPKAKADSDEEEEVETDKDKPSDPPAKSSSTNLRARISRFASTEQLQQRWRKSFKGGGSKVNREAADKIDHADPAPGVAPTTGVLGGLLLGSQLEKTLAKLNEKMHQLKFFQRYSNRNQEPAQPKPNTVGHEPVEIDDDEELAATYHHSDSDEDEDGDGDSGEDISAEEAFGKIQEEEDRYQNSQDNSRRGSSSLSGAAPAHAARQMAKLAEIQAASKSGAAAWSSESLEEIADEDYPRVLIHQEHSDAFESTLIIAVASKGSVSVSPGVRSSGSQTSGYPVYPVIKCSSPCPQNASSGGVTHPAFNRSPSGYPEVKRSDAGVKSSPSPEFKTPAAKTPDASAWLPNEQIIAGFKDQSNSSWPAPALYKPKSIDIFEAGSGGSSAFADFDEALRNAPVLRISAGSSCDTSGEEADDSSSRVTRIRVQSPQIGNSRESLMAQEEEDEEADMEMEMEMEGVLDLDLDLERDSSERPPSASPPPPPLPQRRPPPPRIPATPPIYDAVPPPLPVSKPPIPDKAPTTSACVKSPTPPVTRENPPVSKENPPLGRGIPQRSASMSRPAKPLVKTSSLRLTYNEQVRPGDVGKVNKLISRFEGGRPRLCPRRMHSEEYERGREEDEEEEDAEPMLELKNFQNRAVDSVTPTNRGVIIPQITVNNNNEKANEEGLEEDEIAKSRKKKRESMELALDRQNSNCSRSEYGSPLSFPSSRRSSTPTNLSSNPNPHPILNPNANPIQNPVQILQQQRRSRRSMTRDDDNFYSFDSDEENSYYSISPSGSSRYVVEI</sequence>
<feature type="region of interest" description="Disordered" evidence="1">
    <location>
        <begin position="549"/>
        <end position="665"/>
    </location>
</feature>
<accession>A0A6P4J2B9</accession>
<feature type="compositionally biased region" description="Acidic residues" evidence="1">
    <location>
        <begin position="1054"/>
        <end position="1063"/>
    </location>
</feature>
<evidence type="ECO:0000313" key="2">
    <source>
        <dbReference type="Proteomes" id="UP001652661"/>
    </source>
</evidence>
<dbReference type="Proteomes" id="UP001652661">
    <property type="component" value="Chromosome X"/>
</dbReference>
<feature type="region of interest" description="Disordered" evidence="1">
    <location>
        <begin position="736"/>
        <end position="779"/>
    </location>
</feature>
<feature type="region of interest" description="Disordered" evidence="1">
    <location>
        <begin position="102"/>
        <end position="127"/>
    </location>
</feature>
<feature type="compositionally biased region" description="Low complexity" evidence="1">
    <location>
        <begin position="652"/>
        <end position="664"/>
    </location>
</feature>
<feature type="region of interest" description="Disordered" evidence="1">
    <location>
        <begin position="840"/>
        <end position="1006"/>
    </location>
</feature>
<feature type="compositionally biased region" description="Low complexity" evidence="1">
    <location>
        <begin position="627"/>
        <end position="642"/>
    </location>
</feature>
<feature type="compositionally biased region" description="Polar residues" evidence="1">
    <location>
        <begin position="1069"/>
        <end position="1082"/>
    </location>
</feature>
<proteinExistence type="predicted"/>
<feature type="compositionally biased region" description="Polar residues" evidence="1">
    <location>
        <begin position="1166"/>
        <end position="1178"/>
    </location>
</feature>
<feature type="region of interest" description="Disordered" evidence="1">
    <location>
        <begin position="1097"/>
        <end position="1221"/>
    </location>
</feature>
<feature type="compositionally biased region" description="Basic and acidic residues" evidence="1">
    <location>
        <begin position="498"/>
        <end position="510"/>
    </location>
</feature>
<feature type="compositionally biased region" description="Polar residues" evidence="1">
    <location>
        <begin position="1126"/>
        <end position="1135"/>
    </location>
</feature>
<feature type="region of interest" description="Disordered" evidence="1">
    <location>
        <begin position="299"/>
        <end position="515"/>
    </location>
</feature>
<evidence type="ECO:0000256" key="1">
    <source>
        <dbReference type="SAM" id="MobiDB-lite"/>
    </source>
</evidence>
<organism evidence="2 3">
    <name type="scientific">Drosophila kikkawai</name>
    <name type="common">Fruit fly</name>
    <dbReference type="NCBI Taxonomy" id="30033"/>
    <lineage>
        <taxon>Eukaryota</taxon>
        <taxon>Metazoa</taxon>
        <taxon>Ecdysozoa</taxon>
        <taxon>Arthropoda</taxon>
        <taxon>Hexapoda</taxon>
        <taxon>Insecta</taxon>
        <taxon>Pterygota</taxon>
        <taxon>Neoptera</taxon>
        <taxon>Endopterygota</taxon>
        <taxon>Diptera</taxon>
        <taxon>Brachycera</taxon>
        <taxon>Muscomorpha</taxon>
        <taxon>Ephydroidea</taxon>
        <taxon>Drosophilidae</taxon>
        <taxon>Drosophila</taxon>
        <taxon>Sophophora</taxon>
    </lineage>
</organism>
<feature type="region of interest" description="Disordered" evidence="1">
    <location>
        <begin position="161"/>
        <end position="220"/>
    </location>
</feature>
<feature type="compositionally biased region" description="Acidic residues" evidence="1">
    <location>
        <begin position="878"/>
        <end position="901"/>
    </location>
</feature>
<feature type="compositionally biased region" description="Low complexity" evidence="1">
    <location>
        <begin position="1205"/>
        <end position="1221"/>
    </location>
</feature>
<feature type="region of interest" description="Disordered" evidence="1">
    <location>
        <begin position="1034"/>
        <end position="1084"/>
    </location>
</feature>
<keyword evidence="2" id="KW-1185">Reference proteome</keyword>
<evidence type="ECO:0000313" key="3">
    <source>
        <dbReference type="RefSeq" id="XP_017028648.1"/>
    </source>
</evidence>
<gene>
    <name evidence="3" type="primary">PIP82</name>
</gene>
<dbReference type="AlphaFoldDB" id="A0A6P4J2B9"/>
<feature type="compositionally biased region" description="Basic and acidic residues" evidence="1">
    <location>
        <begin position="306"/>
        <end position="319"/>
    </location>
</feature>
<feature type="compositionally biased region" description="Acidic residues" evidence="1">
    <location>
        <begin position="588"/>
        <end position="604"/>
    </location>
</feature>
<feature type="compositionally biased region" description="Basic and acidic residues" evidence="1">
    <location>
        <begin position="1043"/>
        <end position="1053"/>
    </location>
</feature>
<feature type="compositionally biased region" description="Pro residues" evidence="1">
    <location>
        <begin position="913"/>
        <end position="954"/>
    </location>
</feature>
<reference evidence="3" key="1">
    <citation type="submission" date="2025-08" db="UniProtKB">
        <authorList>
            <consortium name="RefSeq"/>
        </authorList>
    </citation>
    <scope>IDENTIFICATION</scope>
    <source>
        <strain evidence="3">14028-0561.14</strain>
        <tissue evidence="3">Whole fly</tissue>
    </source>
</reference>